<dbReference type="Proteomes" id="UP000681075">
    <property type="component" value="Unassembled WGS sequence"/>
</dbReference>
<sequence>MAVQRRSGVVSAIDGFGRAVFLAVAATLMLFAIATLIYGWWTFGSSLLAGEQVAKSLLEALGWVVIGLAVFDVSKYLMEEEILRDREMRDPVEARKSLTKFVSTIAIAVFLEALVAVFDAVKTDLTHLLWPTLLLLSAVLMIVGLGLYQRLSVQAEQKESAAK</sequence>
<keyword evidence="1" id="KW-0812">Transmembrane</keyword>
<dbReference type="EMBL" id="BOPV01000001">
    <property type="protein sequence ID" value="GIL39035.1"/>
    <property type="molecule type" value="Genomic_DNA"/>
</dbReference>
<proteinExistence type="predicted"/>
<organism evidence="2 3">
    <name type="scientific">Roseiterribacter gracilis</name>
    <dbReference type="NCBI Taxonomy" id="2812848"/>
    <lineage>
        <taxon>Bacteria</taxon>
        <taxon>Pseudomonadati</taxon>
        <taxon>Pseudomonadota</taxon>
        <taxon>Alphaproteobacteria</taxon>
        <taxon>Rhodospirillales</taxon>
        <taxon>Roseiterribacteraceae</taxon>
        <taxon>Roseiterribacter</taxon>
    </lineage>
</organism>
<reference evidence="2" key="1">
    <citation type="submission" date="2021-02" db="EMBL/GenBank/DDBJ databases">
        <title>Genome sequence of Rhodospirillales sp. strain TMPK1 isolated from soil.</title>
        <authorList>
            <person name="Nakai R."/>
            <person name="Kusada H."/>
            <person name="Tamaki H."/>
        </authorList>
    </citation>
    <scope>NUCLEOTIDE SEQUENCE</scope>
    <source>
        <strain evidence="2">TMPK1</strain>
    </source>
</reference>
<feature type="transmembrane region" description="Helical" evidence="1">
    <location>
        <begin position="60"/>
        <end position="78"/>
    </location>
</feature>
<accession>A0A8S8XCM0</accession>
<keyword evidence="1" id="KW-1133">Transmembrane helix</keyword>
<gene>
    <name evidence="2" type="ORF">TMPK1_12720</name>
</gene>
<feature type="transmembrane region" description="Helical" evidence="1">
    <location>
        <begin position="98"/>
        <end position="118"/>
    </location>
</feature>
<dbReference type="AlphaFoldDB" id="A0A8S8XCM0"/>
<feature type="transmembrane region" description="Helical" evidence="1">
    <location>
        <begin position="20"/>
        <end position="40"/>
    </location>
</feature>
<evidence type="ECO:0000256" key="1">
    <source>
        <dbReference type="SAM" id="Phobius"/>
    </source>
</evidence>
<name>A0A8S8XCM0_9PROT</name>
<evidence type="ECO:0000313" key="2">
    <source>
        <dbReference type="EMBL" id="GIL39035.1"/>
    </source>
</evidence>
<protein>
    <recommendedName>
        <fullName evidence="4">GNAT family acetyltransferase</fullName>
    </recommendedName>
</protein>
<keyword evidence="1" id="KW-0472">Membrane</keyword>
<dbReference type="RefSeq" id="WP_420242134.1">
    <property type="nucleotide sequence ID" value="NZ_BOPV01000001.1"/>
</dbReference>
<comment type="caution">
    <text evidence="2">The sequence shown here is derived from an EMBL/GenBank/DDBJ whole genome shotgun (WGS) entry which is preliminary data.</text>
</comment>
<evidence type="ECO:0000313" key="3">
    <source>
        <dbReference type="Proteomes" id="UP000681075"/>
    </source>
</evidence>
<keyword evidence="3" id="KW-1185">Reference proteome</keyword>
<feature type="transmembrane region" description="Helical" evidence="1">
    <location>
        <begin position="130"/>
        <end position="148"/>
    </location>
</feature>
<evidence type="ECO:0008006" key="4">
    <source>
        <dbReference type="Google" id="ProtNLM"/>
    </source>
</evidence>